<protein>
    <submittedName>
        <fullName evidence="2">Uncharacterized protein</fullName>
    </submittedName>
</protein>
<reference evidence="2" key="2">
    <citation type="journal article" date="2015" name="Data Brief">
        <title>Shoot transcriptome of the giant reed, Arundo donax.</title>
        <authorList>
            <person name="Barrero R.A."/>
            <person name="Guerrero F.D."/>
            <person name="Moolhuijzen P."/>
            <person name="Goolsby J.A."/>
            <person name="Tidwell J."/>
            <person name="Bellgard S.E."/>
            <person name="Bellgard M.I."/>
        </authorList>
    </citation>
    <scope>NUCLEOTIDE SEQUENCE</scope>
    <source>
        <tissue evidence="2">Shoot tissue taken approximately 20 cm above the soil surface</tissue>
    </source>
</reference>
<accession>A0A0A9CZK8</accession>
<organism evidence="2">
    <name type="scientific">Arundo donax</name>
    <name type="common">Giant reed</name>
    <name type="synonym">Donax arundinaceus</name>
    <dbReference type="NCBI Taxonomy" id="35708"/>
    <lineage>
        <taxon>Eukaryota</taxon>
        <taxon>Viridiplantae</taxon>
        <taxon>Streptophyta</taxon>
        <taxon>Embryophyta</taxon>
        <taxon>Tracheophyta</taxon>
        <taxon>Spermatophyta</taxon>
        <taxon>Magnoliopsida</taxon>
        <taxon>Liliopsida</taxon>
        <taxon>Poales</taxon>
        <taxon>Poaceae</taxon>
        <taxon>PACMAD clade</taxon>
        <taxon>Arundinoideae</taxon>
        <taxon>Arundineae</taxon>
        <taxon>Arundo</taxon>
    </lineage>
</organism>
<proteinExistence type="predicted"/>
<reference evidence="2" key="1">
    <citation type="submission" date="2014-09" db="EMBL/GenBank/DDBJ databases">
        <authorList>
            <person name="Magalhaes I.L.F."/>
            <person name="Oliveira U."/>
            <person name="Santos F.R."/>
            <person name="Vidigal T.H.D.A."/>
            <person name="Brescovit A.D."/>
            <person name="Santos A.J."/>
        </authorList>
    </citation>
    <scope>NUCLEOTIDE SEQUENCE</scope>
    <source>
        <tissue evidence="2">Shoot tissue taken approximately 20 cm above the soil surface</tissue>
    </source>
</reference>
<evidence type="ECO:0000313" key="2">
    <source>
        <dbReference type="EMBL" id="JAD78820.1"/>
    </source>
</evidence>
<feature type="region of interest" description="Disordered" evidence="1">
    <location>
        <begin position="31"/>
        <end position="57"/>
    </location>
</feature>
<dbReference type="EMBL" id="GBRH01219075">
    <property type="protein sequence ID" value="JAD78820.1"/>
    <property type="molecule type" value="Transcribed_RNA"/>
</dbReference>
<evidence type="ECO:0000256" key="1">
    <source>
        <dbReference type="SAM" id="MobiDB-lite"/>
    </source>
</evidence>
<dbReference type="AlphaFoldDB" id="A0A0A9CZK8"/>
<name>A0A0A9CZK8_ARUDO</name>
<sequence length="80" mass="8298">MHLLMAVKLSDAARNSYRLACSHGCYGVPHASHGGNGSGGPQAVGHGNTSPSARPRGLQACRRALGHDQQALRALVQAGW</sequence>